<dbReference type="PIRSF" id="PIRSF008757">
    <property type="entry name" value="UCP008757"/>
    <property type="match status" value="1"/>
</dbReference>
<dbReference type="GO" id="GO:0006620">
    <property type="term" value="P:post-translational protein targeting to endoplasmic reticulum membrane"/>
    <property type="evidence" value="ECO:0007669"/>
    <property type="project" value="TreeGrafter"/>
</dbReference>
<dbReference type="PANTHER" id="PTHR28255:SF1">
    <property type="entry name" value="UPF0303 PROTEIN YBR137W"/>
    <property type="match status" value="1"/>
</dbReference>
<dbReference type="Pfam" id="PF03928">
    <property type="entry name" value="HbpS-like"/>
    <property type="match status" value="1"/>
</dbReference>
<dbReference type="GeneID" id="19202607"/>
<sequence>MSQPPSVAEVEAQEDSCVLPSFDADVAWELGTTIRSIIQKEHGKPAVIYIALAGSQQMLFWCATAPGTKPDNMNWVRRKEAVVLRWGVSTWRMRAQLAERGVTLKERFEMNDASMYAAHGGGFPIRVKGIEGTVGVIVVSGMTQEDDHSVIVQGIQQYLSKLGQ</sequence>
<name>A0A5M3N0W1_CONPW</name>
<organism evidence="1 2">
    <name type="scientific">Coniophora puteana (strain RWD-64-598)</name>
    <name type="common">Brown rot fungus</name>
    <dbReference type="NCBI Taxonomy" id="741705"/>
    <lineage>
        <taxon>Eukaryota</taxon>
        <taxon>Fungi</taxon>
        <taxon>Dikarya</taxon>
        <taxon>Basidiomycota</taxon>
        <taxon>Agaricomycotina</taxon>
        <taxon>Agaricomycetes</taxon>
        <taxon>Agaricomycetidae</taxon>
        <taxon>Boletales</taxon>
        <taxon>Coniophorineae</taxon>
        <taxon>Coniophoraceae</taxon>
        <taxon>Coniophora</taxon>
    </lineage>
</organism>
<dbReference type="InterPro" id="IPR005624">
    <property type="entry name" value="PduO/GlcC-like"/>
</dbReference>
<dbReference type="InterPro" id="IPR038084">
    <property type="entry name" value="PduO/GlcC-like_sf"/>
</dbReference>
<dbReference type="AlphaFoldDB" id="A0A5M3N0W1"/>
<dbReference type="EMBL" id="JH711574">
    <property type="protein sequence ID" value="EIW84654.1"/>
    <property type="molecule type" value="Genomic_DNA"/>
</dbReference>
<dbReference type="SUPFAM" id="SSF143744">
    <property type="entry name" value="GlcG-like"/>
    <property type="match status" value="1"/>
</dbReference>
<reference evidence="2" key="1">
    <citation type="journal article" date="2012" name="Science">
        <title>The Paleozoic origin of enzymatic lignin decomposition reconstructed from 31 fungal genomes.</title>
        <authorList>
            <person name="Floudas D."/>
            <person name="Binder M."/>
            <person name="Riley R."/>
            <person name="Barry K."/>
            <person name="Blanchette R.A."/>
            <person name="Henrissat B."/>
            <person name="Martinez A.T."/>
            <person name="Otillar R."/>
            <person name="Spatafora J.W."/>
            <person name="Yadav J.S."/>
            <person name="Aerts A."/>
            <person name="Benoit I."/>
            <person name="Boyd A."/>
            <person name="Carlson A."/>
            <person name="Copeland A."/>
            <person name="Coutinho P.M."/>
            <person name="de Vries R.P."/>
            <person name="Ferreira P."/>
            <person name="Findley K."/>
            <person name="Foster B."/>
            <person name="Gaskell J."/>
            <person name="Glotzer D."/>
            <person name="Gorecki P."/>
            <person name="Heitman J."/>
            <person name="Hesse C."/>
            <person name="Hori C."/>
            <person name="Igarashi K."/>
            <person name="Jurgens J.A."/>
            <person name="Kallen N."/>
            <person name="Kersten P."/>
            <person name="Kohler A."/>
            <person name="Kuees U."/>
            <person name="Kumar T.K.A."/>
            <person name="Kuo A."/>
            <person name="LaButti K."/>
            <person name="Larrondo L.F."/>
            <person name="Lindquist E."/>
            <person name="Ling A."/>
            <person name="Lombard V."/>
            <person name="Lucas S."/>
            <person name="Lundell T."/>
            <person name="Martin R."/>
            <person name="McLaughlin D.J."/>
            <person name="Morgenstern I."/>
            <person name="Morin E."/>
            <person name="Murat C."/>
            <person name="Nagy L.G."/>
            <person name="Nolan M."/>
            <person name="Ohm R.A."/>
            <person name="Patyshakuliyeva A."/>
            <person name="Rokas A."/>
            <person name="Ruiz-Duenas F.J."/>
            <person name="Sabat G."/>
            <person name="Salamov A."/>
            <person name="Samejima M."/>
            <person name="Schmutz J."/>
            <person name="Slot J.C."/>
            <person name="St John F."/>
            <person name="Stenlid J."/>
            <person name="Sun H."/>
            <person name="Sun S."/>
            <person name="Syed K."/>
            <person name="Tsang A."/>
            <person name="Wiebenga A."/>
            <person name="Young D."/>
            <person name="Pisabarro A."/>
            <person name="Eastwood D.C."/>
            <person name="Martin F."/>
            <person name="Cullen D."/>
            <person name="Grigoriev I.V."/>
            <person name="Hibbett D.S."/>
        </authorList>
    </citation>
    <scope>NUCLEOTIDE SEQUENCE [LARGE SCALE GENOMIC DNA]</scope>
    <source>
        <strain evidence="2">RWD-64-598 SS2</strain>
    </source>
</reference>
<comment type="caution">
    <text evidence="1">The sequence shown here is derived from an EMBL/GenBank/DDBJ whole genome shotgun (WGS) entry which is preliminary data.</text>
</comment>
<evidence type="ECO:0000313" key="1">
    <source>
        <dbReference type="EMBL" id="EIW84654.1"/>
    </source>
</evidence>
<evidence type="ECO:0000313" key="2">
    <source>
        <dbReference type="Proteomes" id="UP000053558"/>
    </source>
</evidence>
<dbReference type="Proteomes" id="UP000053558">
    <property type="component" value="Unassembled WGS sequence"/>
</dbReference>
<accession>A0A5M3N0W1</accession>
<dbReference type="Gene3D" id="3.30.450.150">
    <property type="entry name" value="Haem-degrading domain"/>
    <property type="match status" value="1"/>
</dbReference>
<dbReference type="InterPro" id="IPR010371">
    <property type="entry name" value="YBR137W-like"/>
</dbReference>
<dbReference type="PANTHER" id="PTHR28255">
    <property type="match status" value="1"/>
</dbReference>
<proteinExistence type="predicted"/>
<dbReference type="KEGG" id="cput:CONPUDRAFT_149533"/>
<dbReference type="OMA" id="MPDHEKW"/>
<protein>
    <recommendedName>
        <fullName evidence="3">DUF336-domain-containing protein</fullName>
    </recommendedName>
</protein>
<dbReference type="RefSeq" id="XP_007764390.1">
    <property type="nucleotide sequence ID" value="XM_007766200.1"/>
</dbReference>
<evidence type="ECO:0008006" key="3">
    <source>
        <dbReference type="Google" id="ProtNLM"/>
    </source>
</evidence>
<dbReference type="OrthoDB" id="2209940at2759"/>
<gene>
    <name evidence="1" type="ORF">CONPUDRAFT_149533</name>
</gene>
<dbReference type="GO" id="GO:0072380">
    <property type="term" value="C:TRC complex"/>
    <property type="evidence" value="ECO:0007669"/>
    <property type="project" value="TreeGrafter"/>
</dbReference>
<keyword evidence="2" id="KW-1185">Reference proteome</keyword>